<sequence>MRVRVHRTPLCRIIVPHDPLPRTKMDNVLWHHGGALVAGNPGDLFRLGALFRLAAVSPRSVVYLPLSQGSQQMVLMHQGIPVRPSAWPNLRAMVRRARPAGPTTGVTC</sequence>
<keyword evidence="2" id="KW-1185">Reference proteome</keyword>
<name>A0A8J3VFD5_9ACTN</name>
<evidence type="ECO:0000313" key="2">
    <source>
        <dbReference type="Proteomes" id="UP000612899"/>
    </source>
</evidence>
<protein>
    <submittedName>
        <fullName evidence="1">Uncharacterized protein</fullName>
    </submittedName>
</protein>
<accession>A0A8J3VFD5</accession>
<proteinExistence type="predicted"/>
<dbReference type="Proteomes" id="UP000612899">
    <property type="component" value="Unassembled WGS sequence"/>
</dbReference>
<evidence type="ECO:0000313" key="1">
    <source>
        <dbReference type="EMBL" id="GIH03778.1"/>
    </source>
</evidence>
<comment type="caution">
    <text evidence="1">The sequence shown here is derived from an EMBL/GenBank/DDBJ whole genome shotgun (WGS) entry which is preliminary data.</text>
</comment>
<dbReference type="AlphaFoldDB" id="A0A8J3VFD5"/>
<gene>
    <name evidence="1" type="ORF">Rhe02_18450</name>
</gene>
<organism evidence="1 2">
    <name type="scientific">Rhizocola hellebori</name>
    <dbReference type="NCBI Taxonomy" id="1392758"/>
    <lineage>
        <taxon>Bacteria</taxon>
        <taxon>Bacillati</taxon>
        <taxon>Actinomycetota</taxon>
        <taxon>Actinomycetes</taxon>
        <taxon>Micromonosporales</taxon>
        <taxon>Micromonosporaceae</taxon>
        <taxon>Rhizocola</taxon>
    </lineage>
</organism>
<dbReference type="RefSeq" id="WP_203907683.1">
    <property type="nucleotide sequence ID" value="NZ_BONY01000009.1"/>
</dbReference>
<reference evidence="1" key="1">
    <citation type="submission" date="2021-01" db="EMBL/GenBank/DDBJ databases">
        <title>Whole genome shotgun sequence of Rhizocola hellebori NBRC 109834.</title>
        <authorList>
            <person name="Komaki H."/>
            <person name="Tamura T."/>
        </authorList>
    </citation>
    <scope>NUCLEOTIDE SEQUENCE</scope>
    <source>
        <strain evidence="1">NBRC 109834</strain>
    </source>
</reference>
<dbReference type="EMBL" id="BONY01000009">
    <property type="protein sequence ID" value="GIH03778.1"/>
    <property type="molecule type" value="Genomic_DNA"/>
</dbReference>